<dbReference type="EMBL" id="CP009511">
    <property type="protein sequence ID" value="AKB60418.1"/>
    <property type="molecule type" value="Genomic_DNA"/>
</dbReference>
<dbReference type="InterPro" id="IPR001802">
    <property type="entry name" value="MerP/CopZ"/>
</dbReference>
<dbReference type="Proteomes" id="UP000033116">
    <property type="component" value="Chromosome"/>
</dbReference>
<dbReference type="InterPro" id="IPR006121">
    <property type="entry name" value="HMA_dom"/>
</dbReference>
<dbReference type="SUPFAM" id="SSF55008">
    <property type="entry name" value="HMA, heavy metal-associated domain"/>
    <property type="match status" value="1"/>
</dbReference>
<organism evidence="3 4">
    <name type="scientific">Methanosarcina mazei SarPi</name>
    <dbReference type="NCBI Taxonomy" id="1434115"/>
    <lineage>
        <taxon>Archaea</taxon>
        <taxon>Methanobacteriati</taxon>
        <taxon>Methanobacteriota</taxon>
        <taxon>Stenosarchaea group</taxon>
        <taxon>Methanomicrobia</taxon>
        <taxon>Methanosarcinales</taxon>
        <taxon>Methanosarcinaceae</taxon>
        <taxon>Methanosarcina</taxon>
    </lineage>
</organism>
<evidence type="ECO:0000313" key="3">
    <source>
        <dbReference type="EMBL" id="AKB60418.1"/>
    </source>
</evidence>
<feature type="domain" description="HMA" evidence="2">
    <location>
        <begin position="1"/>
        <end position="66"/>
    </location>
</feature>
<dbReference type="PRINTS" id="PR00946">
    <property type="entry name" value="HGSCAVENGER"/>
</dbReference>
<dbReference type="AlphaFoldDB" id="A0A0E3R9A8"/>
<accession>A0A0E3R9A8</accession>
<name>A0A0E3R9A8_METMZ</name>
<proteinExistence type="predicted"/>
<dbReference type="InterPro" id="IPR017969">
    <property type="entry name" value="Heavy-metal-associated_CS"/>
</dbReference>
<dbReference type="CDD" id="cd00371">
    <property type="entry name" value="HMA"/>
    <property type="match status" value="1"/>
</dbReference>
<evidence type="ECO:0000313" key="4">
    <source>
        <dbReference type="Proteomes" id="UP000033116"/>
    </source>
</evidence>
<dbReference type="PROSITE" id="PS50846">
    <property type="entry name" value="HMA_2"/>
    <property type="match status" value="1"/>
</dbReference>
<keyword evidence="1" id="KW-0479">Metal-binding</keyword>
<evidence type="ECO:0000256" key="1">
    <source>
        <dbReference type="ARBA" id="ARBA00022723"/>
    </source>
</evidence>
<dbReference type="PROSITE" id="PS01047">
    <property type="entry name" value="HMA_1"/>
    <property type="match status" value="1"/>
</dbReference>
<evidence type="ECO:0000259" key="2">
    <source>
        <dbReference type="PROSITE" id="PS50846"/>
    </source>
</evidence>
<dbReference type="Pfam" id="PF00403">
    <property type="entry name" value="HMA"/>
    <property type="match status" value="1"/>
</dbReference>
<gene>
    <name evidence="3" type="ORF">MSMAP_0433</name>
</gene>
<dbReference type="GeneID" id="24863544"/>
<dbReference type="FunFam" id="3.30.70.100:FF:000001">
    <property type="entry name" value="ATPase copper transporting beta"/>
    <property type="match status" value="1"/>
</dbReference>
<dbReference type="GO" id="GO:0046872">
    <property type="term" value="F:metal ion binding"/>
    <property type="evidence" value="ECO:0007669"/>
    <property type="project" value="UniProtKB-KW"/>
</dbReference>
<dbReference type="Gene3D" id="3.30.70.100">
    <property type="match status" value="1"/>
</dbReference>
<dbReference type="InterPro" id="IPR036163">
    <property type="entry name" value="HMA_dom_sf"/>
</dbReference>
<dbReference type="HOGENOM" id="CLU_134973_10_2_2"/>
<dbReference type="PATRIC" id="fig|1434115.4.peg.529"/>
<reference evidence="3 4" key="1">
    <citation type="submission" date="2014-07" db="EMBL/GenBank/DDBJ databases">
        <title>Methanogenic archaea and the global carbon cycle.</title>
        <authorList>
            <person name="Henriksen J.R."/>
            <person name="Luke J."/>
            <person name="Reinhart S."/>
            <person name="Benedict M.N."/>
            <person name="Youngblut N.D."/>
            <person name="Metcalf M.E."/>
            <person name="Whitaker R.J."/>
            <person name="Metcalf W.W."/>
        </authorList>
    </citation>
    <scope>NUCLEOTIDE SEQUENCE [LARGE SCALE GENOMIC DNA]</scope>
    <source>
        <strain evidence="3 4">SarPi</strain>
    </source>
</reference>
<sequence>METLKVLGVDCNNCAANVRKALEGANGIEKLDIRLSDKIALVTFDPDKISRQEITEKVEDFGFDVE</sequence>
<protein>
    <recommendedName>
        <fullName evidence="2">HMA domain-containing protein</fullName>
    </recommendedName>
</protein>
<dbReference type="RefSeq" id="WP_048042752.1">
    <property type="nucleotide sequence ID" value="NZ_CP009511.1"/>
</dbReference>